<reference evidence="1" key="1">
    <citation type="submission" date="2021-01" db="EMBL/GenBank/DDBJ databases">
        <title>Phytophthora aleatoria, a newly-described species from Pinus radiata is distinct from Phytophthora cactorum isolates based on comparative genomics.</title>
        <authorList>
            <person name="Mcdougal R."/>
            <person name="Panda P."/>
            <person name="Williams N."/>
            <person name="Studholme D.J."/>
        </authorList>
    </citation>
    <scope>NUCLEOTIDE SEQUENCE</scope>
    <source>
        <strain evidence="1">NZFS 4037</strain>
    </source>
</reference>
<dbReference type="AlphaFoldDB" id="A0A8J5ICS4"/>
<dbReference type="Proteomes" id="UP000709295">
    <property type="component" value="Unassembled WGS sequence"/>
</dbReference>
<proteinExistence type="predicted"/>
<protein>
    <submittedName>
        <fullName evidence="1">Uncharacterized protein</fullName>
    </submittedName>
</protein>
<name>A0A8J5ICS4_9STRA</name>
<dbReference type="EMBL" id="JAENGY010001236">
    <property type="protein sequence ID" value="KAG6951090.1"/>
    <property type="molecule type" value="Genomic_DNA"/>
</dbReference>
<comment type="caution">
    <text evidence="1">The sequence shown here is derived from an EMBL/GenBank/DDBJ whole genome shotgun (WGS) entry which is preliminary data.</text>
</comment>
<evidence type="ECO:0000313" key="1">
    <source>
        <dbReference type="EMBL" id="KAG6951090.1"/>
    </source>
</evidence>
<keyword evidence="2" id="KW-1185">Reference proteome</keyword>
<sequence>MEEVGPVCSSSDAYLTYLTTGTYTMYLKTSAYKTYSKTGAYNDVLEDRQDQRVRGLHDGGRDWRVYDVRNGGYEQKPRRRRDSHCSFR</sequence>
<organism evidence="1 2">
    <name type="scientific">Phytophthora aleatoria</name>
    <dbReference type="NCBI Taxonomy" id="2496075"/>
    <lineage>
        <taxon>Eukaryota</taxon>
        <taxon>Sar</taxon>
        <taxon>Stramenopiles</taxon>
        <taxon>Oomycota</taxon>
        <taxon>Peronosporomycetes</taxon>
        <taxon>Peronosporales</taxon>
        <taxon>Peronosporaceae</taxon>
        <taxon>Phytophthora</taxon>
    </lineage>
</organism>
<accession>A0A8J5ICS4</accession>
<gene>
    <name evidence="1" type="ORF">JG688_00013891</name>
</gene>
<evidence type="ECO:0000313" key="2">
    <source>
        <dbReference type="Proteomes" id="UP000709295"/>
    </source>
</evidence>